<dbReference type="EMBL" id="FXYE01000001">
    <property type="protein sequence ID" value="SMX32134.1"/>
    <property type="molecule type" value="Genomic_DNA"/>
</dbReference>
<sequence length="338" mass="35998">MTALTEFERLESSGLWREGSEAQRRDVIVSFGDASLVLSDLRERVLTHWSLAAVTRLNPGTTPALFGPGADADETLEIEDEVMIDAITKVTSAIERARPHRGRLRLYLLGAGLVLLAALMVFWMPGALRQHTASVVPPSVRTDIGHTLLARIGRVSGQPCHTAQGDRALAQLSTRLLGAGKNGIVVLPAGVTQAAHLPGGLTLLNRAMVEDYEDADVAAGFILAEAERAAQQDPLDRLLKAVGTVPTFKLLTTGALSNEVLNDYAESLLTAPPATLSDEVLLARFEAAGVPSSPYAYALDLTGETVLGLIEADPMRGQTRKPVLADSDWVRLQGICGG</sequence>
<organism evidence="2 3">
    <name type="scientific">Actibacterium lipolyticum</name>
    <dbReference type="NCBI Taxonomy" id="1524263"/>
    <lineage>
        <taxon>Bacteria</taxon>
        <taxon>Pseudomonadati</taxon>
        <taxon>Pseudomonadota</taxon>
        <taxon>Alphaproteobacteria</taxon>
        <taxon>Rhodobacterales</taxon>
        <taxon>Roseobacteraceae</taxon>
        <taxon>Actibacterium</taxon>
    </lineage>
</organism>
<keyword evidence="1" id="KW-1133">Transmembrane helix</keyword>
<evidence type="ECO:0000256" key="1">
    <source>
        <dbReference type="SAM" id="Phobius"/>
    </source>
</evidence>
<proteinExistence type="predicted"/>
<name>A0A238JPL7_9RHOB</name>
<gene>
    <name evidence="2" type="ORF">COL8621_00719</name>
</gene>
<evidence type="ECO:0000313" key="3">
    <source>
        <dbReference type="Proteomes" id="UP000202922"/>
    </source>
</evidence>
<keyword evidence="3" id="KW-1185">Reference proteome</keyword>
<keyword evidence="1" id="KW-0472">Membrane</keyword>
<keyword evidence="1" id="KW-0812">Transmembrane</keyword>
<protein>
    <submittedName>
        <fullName evidence="2">Uncharacterized protein</fullName>
    </submittedName>
</protein>
<reference evidence="3" key="1">
    <citation type="submission" date="2017-05" db="EMBL/GenBank/DDBJ databases">
        <authorList>
            <person name="Rodrigo-Torres L."/>
            <person name="Arahal R. D."/>
            <person name="Lucena T."/>
        </authorList>
    </citation>
    <scope>NUCLEOTIDE SEQUENCE [LARGE SCALE GENOMIC DNA]</scope>
    <source>
        <strain evidence="3">CECT 8621</strain>
    </source>
</reference>
<accession>A0A238JPL7</accession>
<feature type="transmembrane region" description="Helical" evidence="1">
    <location>
        <begin position="106"/>
        <end position="124"/>
    </location>
</feature>
<dbReference type="Proteomes" id="UP000202922">
    <property type="component" value="Unassembled WGS sequence"/>
</dbReference>
<evidence type="ECO:0000313" key="2">
    <source>
        <dbReference type="EMBL" id="SMX32134.1"/>
    </source>
</evidence>
<dbReference type="RefSeq" id="WP_093965928.1">
    <property type="nucleotide sequence ID" value="NZ_FXYE01000001.1"/>
</dbReference>
<dbReference type="OrthoDB" id="7822309at2"/>
<dbReference type="AlphaFoldDB" id="A0A238JPL7"/>